<protein>
    <submittedName>
        <fullName evidence="1">DUF2158 domain-containing protein</fullName>
    </submittedName>
</protein>
<comment type="caution">
    <text evidence="1">The sequence shown here is derived from an EMBL/GenBank/DDBJ whole genome shotgun (WGS) entry which is preliminary data.</text>
</comment>
<organism evidence="1 2">
    <name type="scientific">Leeia aquatica</name>
    <dbReference type="NCBI Taxonomy" id="2725557"/>
    <lineage>
        <taxon>Bacteria</taxon>
        <taxon>Pseudomonadati</taxon>
        <taxon>Pseudomonadota</taxon>
        <taxon>Betaproteobacteria</taxon>
        <taxon>Neisseriales</taxon>
        <taxon>Leeiaceae</taxon>
        <taxon>Leeia</taxon>
    </lineage>
</organism>
<gene>
    <name evidence="1" type="ORF">HF682_00155</name>
</gene>
<accession>A0A847S1H7</accession>
<proteinExistence type="predicted"/>
<keyword evidence="2" id="KW-1185">Reference proteome</keyword>
<dbReference type="AlphaFoldDB" id="A0A847S1H7"/>
<dbReference type="Proteomes" id="UP000587991">
    <property type="component" value="Unassembled WGS sequence"/>
</dbReference>
<dbReference type="InterPro" id="IPR019226">
    <property type="entry name" value="DUF2158"/>
</dbReference>
<dbReference type="EMBL" id="JABAIM010000001">
    <property type="protein sequence ID" value="NLR73573.1"/>
    <property type="molecule type" value="Genomic_DNA"/>
</dbReference>
<name>A0A847S1H7_9NEIS</name>
<evidence type="ECO:0000313" key="2">
    <source>
        <dbReference type="Proteomes" id="UP000587991"/>
    </source>
</evidence>
<sequence>MERKLVMAELKVGDVVQLKGGGPVMTIETIGINDSYGNYQGTCECSWFHNGERKKERFVMAALQHYEHPNVMGMG</sequence>
<dbReference type="Pfam" id="PF09926">
    <property type="entry name" value="DUF2158"/>
    <property type="match status" value="1"/>
</dbReference>
<reference evidence="1 2" key="1">
    <citation type="submission" date="2020-04" db="EMBL/GenBank/DDBJ databases">
        <title>Draft genome of Leeia sp. IMCC25680.</title>
        <authorList>
            <person name="Song J."/>
            <person name="Cho J.-C."/>
        </authorList>
    </citation>
    <scope>NUCLEOTIDE SEQUENCE [LARGE SCALE GENOMIC DNA]</scope>
    <source>
        <strain evidence="1 2">IMCC25680</strain>
    </source>
</reference>
<evidence type="ECO:0000313" key="1">
    <source>
        <dbReference type="EMBL" id="NLR73573.1"/>
    </source>
</evidence>